<keyword evidence="4" id="KW-1185">Reference proteome</keyword>
<dbReference type="EMBL" id="RAQU01000091">
    <property type="protein sequence ID" value="RKK03352.1"/>
    <property type="molecule type" value="Genomic_DNA"/>
</dbReference>
<comment type="caution">
    <text evidence="2">The sequence shown here is derived from an EMBL/GenBank/DDBJ whole genome shotgun (WGS) entry which is preliminary data.</text>
</comment>
<dbReference type="EMBL" id="RFLX01000047">
    <property type="protein sequence ID" value="RMI16888.1"/>
    <property type="molecule type" value="Genomic_DNA"/>
</dbReference>
<gene>
    <name evidence="2" type="ORF">D6Z83_15025</name>
    <name evidence="3" type="ORF">EBE87_24950</name>
</gene>
<evidence type="ECO:0000256" key="1">
    <source>
        <dbReference type="SAM" id="SignalP"/>
    </source>
</evidence>
<protein>
    <recommendedName>
        <fullName evidence="6">Secreted protein</fullName>
    </recommendedName>
</protein>
<dbReference type="InParanoid" id="A0A3A9JA87"/>
<organism evidence="2 5">
    <name type="scientific">Teichococcus wenyumeiae</name>
    <dbReference type="NCBI Taxonomy" id="2478470"/>
    <lineage>
        <taxon>Bacteria</taxon>
        <taxon>Pseudomonadati</taxon>
        <taxon>Pseudomonadota</taxon>
        <taxon>Alphaproteobacteria</taxon>
        <taxon>Acetobacterales</taxon>
        <taxon>Roseomonadaceae</taxon>
        <taxon>Roseomonas</taxon>
    </lineage>
</organism>
<evidence type="ECO:0000313" key="3">
    <source>
        <dbReference type="EMBL" id="RMI16888.1"/>
    </source>
</evidence>
<keyword evidence="1" id="KW-0732">Signal</keyword>
<dbReference type="Proteomes" id="UP000278036">
    <property type="component" value="Unassembled WGS sequence"/>
</dbReference>
<accession>A0A3A9JA87</accession>
<evidence type="ECO:0000313" key="5">
    <source>
        <dbReference type="Proteomes" id="UP000278036"/>
    </source>
</evidence>
<dbReference type="AlphaFoldDB" id="A0A3A9JA87"/>
<reference evidence="2 5" key="1">
    <citation type="submission" date="2018-09" db="EMBL/GenBank/DDBJ databases">
        <title>Roseomonas sp. nov., isolated from feces of Tibetan antelopes in the Qinghai-Tibet plateau, China.</title>
        <authorList>
            <person name="Tian Z."/>
        </authorList>
    </citation>
    <scope>NUCLEOTIDE SEQUENCE [LARGE SCALE GENOMIC DNA]</scope>
    <source>
        <strain evidence="3 4">Z23</strain>
        <strain evidence="2 5">Z24</strain>
    </source>
</reference>
<feature type="chain" id="PRO_5017405427" description="Secreted protein" evidence="1">
    <location>
        <begin position="21"/>
        <end position="67"/>
    </location>
</feature>
<sequence length="67" mass="6910">MLSCWLPALCLKGATLWADGAWSAAVSGTLFSNNFCADGQPRPKMAKAGAKDIGRAAQVARTGAAAW</sequence>
<evidence type="ECO:0000313" key="4">
    <source>
        <dbReference type="Proteomes" id="UP000274097"/>
    </source>
</evidence>
<evidence type="ECO:0008006" key="6">
    <source>
        <dbReference type="Google" id="ProtNLM"/>
    </source>
</evidence>
<evidence type="ECO:0000313" key="2">
    <source>
        <dbReference type="EMBL" id="RKK03352.1"/>
    </source>
</evidence>
<dbReference type="Proteomes" id="UP000274097">
    <property type="component" value="Unassembled WGS sequence"/>
</dbReference>
<proteinExistence type="predicted"/>
<feature type="signal peptide" evidence="1">
    <location>
        <begin position="1"/>
        <end position="20"/>
    </location>
</feature>
<name>A0A3A9JA87_9PROT</name>